<dbReference type="SUPFAM" id="SSF140931">
    <property type="entry name" value="Fic-like"/>
    <property type="match status" value="1"/>
</dbReference>
<protein>
    <submittedName>
        <fullName evidence="6">Fic/DOC family</fullName>
    </submittedName>
</protein>
<proteinExistence type="predicted"/>
<feature type="domain" description="Fido" evidence="5">
    <location>
        <begin position="178"/>
        <end position="335"/>
    </location>
</feature>
<evidence type="ECO:0000256" key="4">
    <source>
        <dbReference type="PIRSR" id="PIRSR640198-2"/>
    </source>
</evidence>
<dbReference type="EMBL" id="LS483470">
    <property type="protein sequence ID" value="SQI34062.1"/>
    <property type="molecule type" value="Genomic_DNA"/>
</dbReference>
<dbReference type="PANTHER" id="PTHR13504:SF38">
    <property type="entry name" value="FIDO DOMAIN-CONTAINING PROTEIN"/>
    <property type="match status" value="1"/>
</dbReference>
<evidence type="ECO:0000256" key="1">
    <source>
        <dbReference type="ARBA" id="ARBA00023015"/>
    </source>
</evidence>
<organism evidence="6 7">
    <name type="scientific">Leminorella richardii</name>
    <dbReference type="NCBI Taxonomy" id="158841"/>
    <lineage>
        <taxon>Bacteria</taxon>
        <taxon>Pseudomonadati</taxon>
        <taxon>Pseudomonadota</taxon>
        <taxon>Gammaproteobacteria</taxon>
        <taxon>Enterobacterales</taxon>
        <taxon>Budviciaceae</taxon>
        <taxon>Leminorella</taxon>
    </lineage>
</organism>
<dbReference type="GO" id="GO:0003700">
    <property type="term" value="F:DNA-binding transcription factor activity"/>
    <property type="evidence" value="ECO:0007669"/>
    <property type="project" value="InterPro"/>
</dbReference>
<accession>A0A2X4UHP7</accession>
<dbReference type="InterPro" id="IPR040198">
    <property type="entry name" value="Fido_containing"/>
</dbReference>
<dbReference type="AlphaFoldDB" id="A0A2X4UHP7"/>
<dbReference type="RefSeq" id="WP_170126461.1">
    <property type="nucleotide sequence ID" value="NZ_LR698987.1"/>
</dbReference>
<evidence type="ECO:0000256" key="3">
    <source>
        <dbReference type="PIRSR" id="PIRSR640198-1"/>
    </source>
</evidence>
<evidence type="ECO:0000313" key="7">
    <source>
        <dbReference type="Proteomes" id="UP000249005"/>
    </source>
</evidence>
<dbReference type="SUPFAM" id="SSF46785">
    <property type="entry name" value="Winged helix' DNA-binding domain"/>
    <property type="match status" value="1"/>
</dbReference>
<dbReference type="InterPro" id="IPR036597">
    <property type="entry name" value="Fido-like_dom_sf"/>
</dbReference>
<dbReference type="Gene3D" id="1.10.10.10">
    <property type="entry name" value="Winged helix-like DNA-binding domain superfamily/Winged helix DNA-binding domain"/>
    <property type="match status" value="1"/>
</dbReference>
<keyword evidence="2" id="KW-0804">Transcription</keyword>
<name>A0A2X4UHP7_9GAMM</name>
<dbReference type="KEGG" id="lri:NCTC12151_00053"/>
<dbReference type="Gene3D" id="1.10.3290.10">
    <property type="entry name" value="Fido-like domain"/>
    <property type="match status" value="1"/>
</dbReference>
<dbReference type="InterPro" id="IPR036390">
    <property type="entry name" value="WH_DNA-bd_sf"/>
</dbReference>
<keyword evidence="4" id="KW-0067">ATP-binding</keyword>
<evidence type="ECO:0000259" key="5">
    <source>
        <dbReference type="PROSITE" id="PS51459"/>
    </source>
</evidence>
<dbReference type="InterPro" id="IPR003812">
    <property type="entry name" value="Fido"/>
</dbReference>
<reference evidence="6 7" key="1">
    <citation type="submission" date="2018-06" db="EMBL/GenBank/DDBJ databases">
        <authorList>
            <consortium name="Pathogen Informatics"/>
            <person name="Doyle S."/>
        </authorList>
    </citation>
    <scope>NUCLEOTIDE SEQUENCE [LARGE SCALE GENOMIC DNA]</scope>
    <source>
        <strain evidence="6 7">NCTC12151</strain>
    </source>
</reference>
<dbReference type="Pfam" id="PF02661">
    <property type="entry name" value="Fic"/>
    <property type="match status" value="1"/>
</dbReference>
<sequence>MMKIKLPPVYDLSILAESMSDVSSSFHRPVDDKGRYLHWDDFRRYVPKDVDPHVAWVWTKMAREALQNGLPFHSIKSELASIAVTTFVQQSCSIVDRLTSQAALDELAGGESASLYLFNGLMEEESISSSQLEGAATTTSVAKEMLQTARKPRDEGERMILGNYRMMSAVWEHRDELLTPDLIRQFHRIGVEGIDDEKYFPGMFRENNNVSVVDPFGEVIHQPPSFDVLPQKIEELCQWANVRHEEDASLNYLHPLVKAGVLHFLIGYYHPFNDGNGRTARAVFYWYMLKCGYAAFRYISISRLLKKSPTAYAKAYLFTETDGFDLTYFVSYQCEIVSRAVKDFHAHIVDSVYQQRTLFETMWNSGLMKKLNQRQQILATIAIRNQGKVFSVKEVMENLSVSNNTARSDLRHLAALGLVRPLVEGKETFYQSPKTMKDVKKLIERH</sequence>
<feature type="binding site" evidence="4">
    <location>
        <begin position="274"/>
        <end position="281"/>
    </location>
    <ligand>
        <name>ATP</name>
        <dbReference type="ChEBI" id="CHEBI:30616"/>
    </ligand>
</feature>
<dbReference type="InterPro" id="IPR036388">
    <property type="entry name" value="WH-like_DNA-bd_sf"/>
</dbReference>
<keyword evidence="4" id="KW-0547">Nucleotide-binding</keyword>
<dbReference type="PANTHER" id="PTHR13504">
    <property type="entry name" value="FIDO DOMAIN-CONTAINING PROTEIN DDB_G0283145"/>
    <property type="match status" value="1"/>
</dbReference>
<dbReference type="PROSITE" id="PS51459">
    <property type="entry name" value="FIDO"/>
    <property type="match status" value="1"/>
</dbReference>
<dbReference type="InterPro" id="IPR001034">
    <property type="entry name" value="DeoR_HTH"/>
</dbReference>
<evidence type="ECO:0000256" key="2">
    <source>
        <dbReference type="ARBA" id="ARBA00023163"/>
    </source>
</evidence>
<feature type="active site" evidence="3">
    <location>
        <position position="270"/>
    </location>
</feature>
<gene>
    <name evidence="6" type="ORF">NCTC12151_00053</name>
</gene>
<dbReference type="Pfam" id="PF08220">
    <property type="entry name" value="HTH_DeoR"/>
    <property type="match status" value="1"/>
</dbReference>
<dbReference type="Proteomes" id="UP000249005">
    <property type="component" value="Chromosome 1"/>
</dbReference>
<keyword evidence="7" id="KW-1185">Reference proteome</keyword>
<dbReference type="GO" id="GO:0005524">
    <property type="term" value="F:ATP binding"/>
    <property type="evidence" value="ECO:0007669"/>
    <property type="project" value="UniProtKB-KW"/>
</dbReference>
<evidence type="ECO:0000313" key="6">
    <source>
        <dbReference type="EMBL" id="SQI34062.1"/>
    </source>
</evidence>
<keyword evidence="1" id="KW-0805">Transcription regulation</keyword>